<dbReference type="InterPro" id="IPR013320">
    <property type="entry name" value="ConA-like_dom_sf"/>
</dbReference>
<dbReference type="Gene3D" id="2.60.120.200">
    <property type="match status" value="1"/>
</dbReference>
<feature type="domain" description="LamG-like jellyroll fold" evidence="4">
    <location>
        <begin position="512"/>
        <end position="657"/>
    </location>
</feature>
<dbReference type="Pfam" id="PF13385">
    <property type="entry name" value="Laminin_G_3"/>
    <property type="match status" value="1"/>
</dbReference>
<reference evidence="6" key="1">
    <citation type="journal article" date="2019" name="Int. J. Syst. Evol. Microbiol.">
        <title>The Global Catalogue of Microorganisms (GCM) 10K type strain sequencing project: providing services to taxonomists for standard genome sequencing and annotation.</title>
        <authorList>
            <consortium name="The Broad Institute Genomics Platform"/>
            <consortium name="The Broad Institute Genome Sequencing Center for Infectious Disease"/>
            <person name="Wu L."/>
            <person name="Ma J."/>
        </authorList>
    </citation>
    <scope>NUCLEOTIDE SEQUENCE [LARGE SCALE GENOMIC DNA]</scope>
    <source>
        <strain evidence="6">CCUG 55608</strain>
    </source>
</reference>
<dbReference type="RefSeq" id="WP_265992758.1">
    <property type="nucleotide sequence ID" value="NZ_CP110973.1"/>
</dbReference>
<dbReference type="PROSITE" id="PS51257">
    <property type="entry name" value="PROKAR_LIPOPROTEIN"/>
    <property type="match status" value="1"/>
</dbReference>
<keyword evidence="3" id="KW-0175">Coiled coil</keyword>
<gene>
    <name evidence="5" type="ORF">ACFQ4C_14130</name>
</gene>
<dbReference type="Proteomes" id="UP001597116">
    <property type="component" value="Unassembled WGS sequence"/>
</dbReference>
<dbReference type="SUPFAM" id="SSF49899">
    <property type="entry name" value="Concanavalin A-like lectins/glucanases"/>
    <property type="match status" value="1"/>
</dbReference>
<keyword evidence="2" id="KW-1015">Disulfide bond</keyword>
<keyword evidence="6" id="KW-1185">Reference proteome</keyword>
<dbReference type="SUPFAM" id="SSF46626">
    <property type="entry name" value="Cytochrome c"/>
    <property type="match status" value="1"/>
</dbReference>
<dbReference type="SMART" id="SM00560">
    <property type="entry name" value="LamGL"/>
    <property type="match status" value="1"/>
</dbReference>
<keyword evidence="1" id="KW-0732">Signal</keyword>
<accession>A0ABW3QBF4</accession>
<comment type="caution">
    <text evidence="5">The sequence shown here is derived from an EMBL/GenBank/DDBJ whole genome shotgun (WGS) entry which is preliminary data.</text>
</comment>
<evidence type="ECO:0000313" key="5">
    <source>
        <dbReference type="EMBL" id="MFD1142260.1"/>
    </source>
</evidence>
<evidence type="ECO:0000256" key="2">
    <source>
        <dbReference type="ARBA" id="ARBA00023157"/>
    </source>
</evidence>
<dbReference type="InterPro" id="IPR036909">
    <property type="entry name" value="Cyt_c-like_dom_sf"/>
</dbReference>
<dbReference type="Pfam" id="PF07635">
    <property type="entry name" value="PSCyt1"/>
    <property type="match status" value="1"/>
</dbReference>
<organism evidence="5 6">
    <name type="scientific">Larkinella insperata</name>
    <dbReference type="NCBI Taxonomy" id="332158"/>
    <lineage>
        <taxon>Bacteria</taxon>
        <taxon>Pseudomonadati</taxon>
        <taxon>Bacteroidota</taxon>
        <taxon>Cytophagia</taxon>
        <taxon>Cytophagales</taxon>
        <taxon>Spirosomataceae</taxon>
        <taxon>Larkinella</taxon>
    </lineage>
</organism>
<dbReference type="Pfam" id="PF07583">
    <property type="entry name" value="PSCyt2"/>
    <property type="match status" value="1"/>
</dbReference>
<name>A0ABW3QBF4_9BACT</name>
<dbReference type="InterPro" id="IPR011444">
    <property type="entry name" value="DUF1549"/>
</dbReference>
<evidence type="ECO:0000259" key="4">
    <source>
        <dbReference type="SMART" id="SM00560"/>
    </source>
</evidence>
<dbReference type="PANTHER" id="PTHR35889:SF3">
    <property type="entry name" value="F-BOX DOMAIN-CONTAINING PROTEIN"/>
    <property type="match status" value="1"/>
</dbReference>
<protein>
    <submittedName>
        <fullName evidence="5">DUF1553 domain-containing protein</fullName>
    </submittedName>
</protein>
<dbReference type="InterPro" id="IPR011429">
    <property type="entry name" value="Cyt_c_Planctomycete-type"/>
</dbReference>
<dbReference type="InterPro" id="IPR006558">
    <property type="entry name" value="LamG-like"/>
</dbReference>
<feature type="coiled-coil region" evidence="3">
    <location>
        <begin position="677"/>
        <end position="704"/>
    </location>
</feature>
<sequence length="1061" mass="120646">MELKRTTRSTRFLTALAWLGTIWLMQGCGGVEKPAEIEQLADQLPDKVDYNLHVKPILSDKCFFCHGPDKASQKGDLELATREGAMAALKKAKHKKHAIVPGDLAESEVYYRLVTTDEDQMMPPKASNRALTNYEKAVLLKWIEQGAEYKPHWALIRPTKANLPTVKNTRWSKNPIDYFVLSKMEEQGLRPSPEADKENLLRRVTLDLTGLPPTVAEVDAFLTDRSPNAYEKVVDRLLKSPHYGEKMAVDWLDIARYADTHGYTVDRYRPMWPWRDWVIRSFNRNQPYDQFVTWQLAGDLLPHSSREQRLATGFNRNHSQNMEGGIINEEFRVEYVADRANTVGTALMGMTVECARCHDHKYDPISQKDYYSLFAFFNNVDEAGQISWDDAMPVPTMLLTESKHDSLLRFLDTRIKTAETALSQTVSQEQSAFAQWQAKTDRAIPFDFQKGLQAHFTFDKLVNGTFLNAVSRKDTGKVLDPVLVPGKHGKAFQSNGDDILKLGEVGIFNRSQPFTIGVWINIPKGINKAALVHKGNGDILYNFRGYFLNLRDGKAELLMAHTWPYNNIVRIGKEVLPKEKWIHLTMTYDGSSKARGLRLYVDGKEAALVTEKDNLYKDILFNGSQTGLMVGADMRGTGFKKGSFDELVVYNRELTPPEVQALAKADPQLTPDPAYYLHTVSATYQQQRAELQKLRAERNRIMEDVPEVMVMEEMKTPRPTYLLKRGVYDAPGERVRPDVPASILPFPKEYPRNRLGLAKWLLHPDNPLTARVVVNRYWQTYFGTGLVKSANNFGNQGNLPTHPELLDWLAVQFRESGWNVKALQKLIVMSATYRQSSHRRPDLLKKDPENTWLARGPMFRLTAEMIRDNALASSGLLSGRLGGESVKPYQPEGLWAVNNTTYEQDKGEKLYRRSLYTFWRRTNPPPSMNTFDAPSRSYCVVQRQKTSTPLQALVLLNDPQFVEAAKVVAARSFEQSKALPDRLTQLFRLLTGRKPVEKELAILTKLYEQEYRKFRQSPAKMQGWLQAGEYQLPSDGEKPALAAGAVVASTVMNSEAFITKH</sequence>
<evidence type="ECO:0000256" key="1">
    <source>
        <dbReference type="ARBA" id="ARBA00022729"/>
    </source>
</evidence>
<dbReference type="Pfam" id="PF07587">
    <property type="entry name" value="PSD1"/>
    <property type="match status" value="1"/>
</dbReference>
<proteinExistence type="predicted"/>
<dbReference type="InterPro" id="IPR022655">
    <property type="entry name" value="DUF1553"/>
</dbReference>
<dbReference type="PANTHER" id="PTHR35889">
    <property type="entry name" value="CYCLOINULO-OLIGOSACCHARIDE FRUCTANOTRANSFERASE-RELATED"/>
    <property type="match status" value="1"/>
</dbReference>
<dbReference type="EMBL" id="JBHTLP010000008">
    <property type="protein sequence ID" value="MFD1142260.1"/>
    <property type="molecule type" value="Genomic_DNA"/>
</dbReference>
<evidence type="ECO:0000256" key="3">
    <source>
        <dbReference type="SAM" id="Coils"/>
    </source>
</evidence>
<evidence type="ECO:0000313" key="6">
    <source>
        <dbReference type="Proteomes" id="UP001597116"/>
    </source>
</evidence>